<feature type="compositionally biased region" description="Basic and acidic residues" evidence="2">
    <location>
        <begin position="34"/>
        <end position="67"/>
    </location>
</feature>
<dbReference type="AlphaFoldDB" id="A0A1B1DTB0"/>
<dbReference type="GeneID" id="30906843"/>
<organism evidence="3 4">
    <name type="scientific">Plasmodium coatneyi</name>
    <dbReference type="NCBI Taxonomy" id="208452"/>
    <lineage>
        <taxon>Eukaryota</taxon>
        <taxon>Sar</taxon>
        <taxon>Alveolata</taxon>
        <taxon>Apicomplexa</taxon>
        <taxon>Aconoidasida</taxon>
        <taxon>Haemosporida</taxon>
        <taxon>Plasmodiidae</taxon>
        <taxon>Plasmodium</taxon>
    </lineage>
</organism>
<evidence type="ECO:0000256" key="1">
    <source>
        <dbReference type="ARBA" id="ARBA00009143"/>
    </source>
</evidence>
<dbReference type="Gene3D" id="3.10.20.550">
    <property type="entry name" value="ASAP complex, SAP18 subunit"/>
    <property type="match status" value="1"/>
</dbReference>
<dbReference type="InterPro" id="IPR042534">
    <property type="entry name" value="SAP18_sf"/>
</dbReference>
<feature type="compositionally biased region" description="Basic and acidic residues" evidence="2">
    <location>
        <begin position="116"/>
        <end position="125"/>
    </location>
</feature>
<dbReference type="EMBL" id="CP016239">
    <property type="protein sequence ID" value="ANQ05837.1"/>
    <property type="molecule type" value="Genomic_DNA"/>
</dbReference>
<dbReference type="RefSeq" id="XP_019912532.1">
    <property type="nucleotide sequence ID" value="XM_020056941.1"/>
</dbReference>
<feature type="compositionally biased region" description="Basic residues" evidence="2">
    <location>
        <begin position="190"/>
        <end position="202"/>
    </location>
</feature>
<gene>
    <name evidence="3" type="ORF">PCOAH_00001240</name>
</gene>
<dbReference type="Proteomes" id="UP000092716">
    <property type="component" value="Chromosome 1"/>
</dbReference>
<evidence type="ECO:0000313" key="4">
    <source>
        <dbReference type="Proteomes" id="UP000092716"/>
    </source>
</evidence>
<feature type="compositionally biased region" description="Basic residues" evidence="2">
    <location>
        <begin position="304"/>
        <end position="313"/>
    </location>
</feature>
<feature type="region of interest" description="Disordered" evidence="2">
    <location>
        <begin position="1"/>
        <end position="167"/>
    </location>
</feature>
<evidence type="ECO:0000313" key="3">
    <source>
        <dbReference type="EMBL" id="ANQ05837.1"/>
    </source>
</evidence>
<dbReference type="PANTHER" id="PTHR13082:SF0">
    <property type="entry name" value="HISTONE DEACETYLASE COMPLEX SUBUNIT SAP18"/>
    <property type="match status" value="1"/>
</dbReference>
<feature type="compositionally biased region" description="Polar residues" evidence="2">
    <location>
        <begin position="333"/>
        <end position="350"/>
    </location>
</feature>
<feature type="compositionally biased region" description="Basic and acidic residues" evidence="2">
    <location>
        <begin position="238"/>
        <end position="248"/>
    </location>
</feature>
<dbReference type="InterPro" id="IPR010516">
    <property type="entry name" value="SAP18"/>
</dbReference>
<feature type="compositionally biased region" description="Basic residues" evidence="2">
    <location>
        <begin position="84"/>
        <end position="115"/>
    </location>
</feature>
<name>A0A1B1DTB0_9APIC</name>
<sequence length="655" mass="77340">MSSSEKSSVLENDKGDDTQSGDGEENLVEPSEGGSERDGERDKRSNKGKSREEYKRRKKEDASEKSYRSSMSLLSAGDIGKTGDRKRKREKKRDKKSSSHRVKRNKDRGEKRRRRSSDSHGRSDSSGESSYSRHSRERKERKRKKEVKRKGKHKLGEGEGRYSKLSSFSLSSSYTDADMDLESISDLNYKHHSDKRKKKIQKKVSSDYLSSRNHHHRYDEDKGGKRKGSANYTYKHNSRVEHVRDKFNNPKYHNWRGNSGESPSEEHHNYHHDDGRSPLRKRHSHRGSTKGHTDTLGGDERRRVEKNKKKIKKESRAYKANRNGRRSDADGYESTTDSYSDEVQSRSNHVPTRKKRRPYLSDAESADLAVSIRSDERYRAKGRMAHYGTVMVRSRREGTGGRRGEDGIHHNHDEGDDPFLHPRFKRGDPFMGGRPRMTEEQEEVPRFRDREWQPYGGTHPREFERKIYIEREDRMERPSYRQMMPPYRYHKYDQAEHKKDVAILTNHRRHEYYQEHGSNRFDEGRIPNGMIDREKTCPFLLRLFYKLDDEYNDVEDVKLCKESGVQSNELQIYAWLDITMREIVTLVKDFYQESRKRDAHWVFKVYSNEKKELTFLSRVHSTKYNYREDNKTLLSLDYEIGDILLLSIMFDRQAA</sequence>
<dbReference type="OrthoDB" id="440566at2759"/>
<feature type="compositionally biased region" description="Basic residues" evidence="2">
    <location>
        <begin position="133"/>
        <end position="153"/>
    </location>
</feature>
<keyword evidence="4" id="KW-1185">Reference proteome</keyword>
<feature type="compositionally biased region" description="Basic and acidic residues" evidence="2">
    <location>
        <begin position="264"/>
        <end position="277"/>
    </location>
</feature>
<proteinExistence type="inferred from homology"/>
<dbReference type="VEuPathDB" id="PlasmoDB:PCOAH_00001240"/>
<dbReference type="GO" id="GO:0003714">
    <property type="term" value="F:transcription corepressor activity"/>
    <property type="evidence" value="ECO:0007669"/>
    <property type="project" value="TreeGrafter"/>
</dbReference>
<feature type="region of interest" description="Disordered" evidence="2">
    <location>
        <begin position="395"/>
        <end position="422"/>
    </location>
</feature>
<reference evidence="4" key="1">
    <citation type="submission" date="2016-06" db="EMBL/GenBank/DDBJ databases">
        <title>First high quality genome sequence of Plasmodium coatneyi using continuous long reads from single molecule, real-time sequencing.</title>
        <authorList>
            <person name="Chien J.-T."/>
            <person name="Pakala S.B."/>
            <person name="Geraldo J.A."/>
            <person name="Lapp S.A."/>
            <person name="Barnwell J.W."/>
            <person name="Kissinger J.C."/>
            <person name="Galinski M.R."/>
            <person name="Humphrey J.C."/>
        </authorList>
    </citation>
    <scope>NUCLEOTIDE SEQUENCE [LARGE SCALE GENOMIC DNA]</scope>
    <source>
        <strain evidence="4">Hackeri</strain>
    </source>
</reference>
<feature type="compositionally biased region" description="Polar residues" evidence="2">
    <location>
        <begin position="1"/>
        <end position="10"/>
    </location>
</feature>
<protein>
    <submittedName>
        <fullName evidence="3">Sin3 associated polypeptide p18-like protein</fullName>
    </submittedName>
</protein>
<evidence type="ECO:0000256" key="2">
    <source>
        <dbReference type="SAM" id="MobiDB-lite"/>
    </source>
</evidence>
<dbReference type="GO" id="GO:0005634">
    <property type="term" value="C:nucleus"/>
    <property type="evidence" value="ECO:0007669"/>
    <property type="project" value="TreeGrafter"/>
</dbReference>
<dbReference type="KEGG" id="pcot:PCOAH_00001240"/>
<comment type="similarity">
    <text evidence="1">Belongs to the SAP18 family.</text>
</comment>
<dbReference type="Pfam" id="PF06487">
    <property type="entry name" value="SAP18"/>
    <property type="match status" value="1"/>
</dbReference>
<dbReference type="PANTHER" id="PTHR13082">
    <property type="entry name" value="SAP18"/>
    <property type="match status" value="1"/>
</dbReference>
<feature type="compositionally biased region" description="Basic residues" evidence="2">
    <location>
        <begin position="278"/>
        <end position="289"/>
    </location>
</feature>
<accession>A0A1B1DTB0</accession>
<feature type="region of interest" description="Disordered" evidence="2">
    <location>
        <begin position="187"/>
        <end position="366"/>
    </location>
</feature>
<feature type="compositionally biased region" description="Basic and acidic residues" evidence="2">
    <location>
        <begin position="395"/>
        <end position="413"/>
    </location>
</feature>